<gene>
    <name evidence="2" type="ORF">AWC19_06180</name>
</gene>
<feature type="domain" description="AB hydrolase-1" evidence="1">
    <location>
        <begin position="2"/>
        <end position="226"/>
    </location>
</feature>
<dbReference type="AlphaFoldDB" id="A0A1X1ZRN8"/>
<dbReference type="InterPro" id="IPR052897">
    <property type="entry name" value="Sec-Metab_Biosynth_Hydrolase"/>
</dbReference>
<sequence length="230" mass="24566">MLIPGAWLGAWCWRPVAMRLRAAGHRAIALTLPGLGIGDDPSCCVLNDAVDRIVGEVRRLELDRVTLVAHSWGGYPGTAAARLLGHRVDKLVYYNGLVPSRGISMADDHPARVRRELILRLIDESPVGAIAPYPELVEQELMQGVAPALQRMVTNLLAPQPGRYFLDALDTDVAALGVPTAYLAGDDDRALPRPAAALAARLGVKPTSVPGTHLGMLTHPADLAEAIMTA</sequence>
<dbReference type="EMBL" id="LQPJ01000094">
    <property type="protein sequence ID" value="ORW25761.1"/>
    <property type="molecule type" value="Genomic_DNA"/>
</dbReference>
<protein>
    <submittedName>
        <fullName evidence="2">Alpha/beta hydrolase</fullName>
    </submittedName>
</protein>
<dbReference type="InterPro" id="IPR000073">
    <property type="entry name" value="AB_hydrolase_1"/>
</dbReference>
<dbReference type="Gene3D" id="3.40.50.1820">
    <property type="entry name" value="alpha/beta hydrolase"/>
    <property type="match status" value="1"/>
</dbReference>
<organism evidence="2 3">
    <name type="scientific">Mycobacterium palustre</name>
    <dbReference type="NCBI Taxonomy" id="153971"/>
    <lineage>
        <taxon>Bacteria</taxon>
        <taxon>Bacillati</taxon>
        <taxon>Actinomycetota</taxon>
        <taxon>Actinomycetes</taxon>
        <taxon>Mycobacteriales</taxon>
        <taxon>Mycobacteriaceae</taxon>
        <taxon>Mycobacterium</taxon>
        <taxon>Mycobacterium simiae complex</taxon>
    </lineage>
</organism>
<name>A0A1X1ZRN8_9MYCO</name>
<dbReference type="RefSeq" id="WP_085078007.1">
    <property type="nucleotide sequence ID" value="NZ_JACKRZ010000014.1"/>
</dbReference>
<dbReference type="GO" id="GO:0016787">
    <property type="term" value="F:hydrolase activity"/>
    <property type="evidence" value="ECO:0007669"/>
    <property type="project" value="UniProtKB-KW"/>
</dbReference>
<proteinExistence type="predicted"/>
<comment type="caution">
    <text evidence="2">The sequence shown here is derived from an EMBL/GenBank/DDBJ whole genome shotgun (WGS) entry which is preliminary data.</text>
</comment>
<dbReference type="STRING" id="153971.AWC19_06180"/>
<dbReference type="OrthoDB" id="9773549at2"/>
<accession>A0A1X1ZRN8</accession>
<keyword evidence="2" id="KW-0378">Hydrolase</keyword>
<dbReference type="Proteomes" id="UP000193529">
    <property type="component" value="Unassembled WGS sequence"/>
</dbReference>
<dbReference type="SUPFAM" id="SSF53474">
    <property type="entry name" value="alpha/beta-Hydrolases"/>
    <property type="match status" value="1"/>
</dbReference>
<dbReference type="InterPro" id="IPR029058">
    <property type="entry name" value="AB_hydrolase_fold"/>
</dbReference>
<dbReference type="Pfam" id="PF12697">
    <property type="entry name" value="Abhydrolase_6"/>
    <property type="match status" value="1"/>
</dbReference>
<evidence type="ECO:0000313" key="2">
    <source>
        <dbReference type="EMBL" id="ORW25761.1"/>
    </source>
</evidence>
<evidence type="ECO:0000313" key="3">
    <source>
        <dbReference type="Proteomes" id="UP000193529"/>
    </source>
</evidence>
<evidence type="ECO:0000259" key="1">
    <source>
        <dbReference type="Pfam" id="PF12697"/>
    </source>
</evidence>
<dbReference type="PANTHER" id="PTHR37017">
    <property type="entry name" value="AB HYDROLASE-1 DOMAIN-CONTAINING PROTEIN-RELATED"/>
    <property type="match status" value="1"/>
</dbReference>
<reference evidence="2 3" key="1">
    <citation type="submission" date="2016-01" db="EMBL/GenBank/DDBJ databases">
        <title>The new phylogeny of the genus Mycobacterium.</title>
        <authorList>
            <person name="Tarcisio F."/>
            <person name="Conor M."/>
            <person name="Antonella G."/>
            <person name="Elisabetta G."/>
            <person name="Giulia F.S."/>
            <person name="Sara T."/>
            <person name="Anna F."/>
            <person name="Clotilde B."/>
            <person name="Roberto B."/>
            <person name="Veronica D.S."/>
            <person name="Fabio R."/>
            <person name="Monica P."/>
            <person name="Olivier J."/>
            <person name="Enrico T."/>
            <person name="Nicola S."/>
        </authorList>
    </citation>
    <scope>NUCLEOTIDE SEQUENCE [LARGE SCALE GENOMIC DNA]</scope>
    <source>
        <strain evidence="2 3">DSM 44572</strain>
    </source>
</reference>
<keyword evidence="3" id="KW-1185">Reference proteome</keyword>
<dbReference type="PANTHER" id="PTHR37017:SF11">
    <property type="entry name" value="ESTERASE_LIPASE_THIOESTERASE DOMAIN-CONTAINING PROTEIN"/>
    <property type="match status" value="1"/>
</dbReference>